<dbReference type="CDD" id="cd02440">
    <property type="entry name" value="AdoMet_MTases"/>
    <property type="match status" value="1"/>
</dbReference>
<proteinExistence type="predicted"/>
<evidence type="ECO:0000313" key="2">
    <source>
        <dbReference type="EMBL" id="NYT27628.1"/>
    </source>
</evidence>
<dbReference type="Pfam" id="PF13847">
    <property type="entry name" value="Methyltransf_31"/>
    <property type="match status" value="1"/>
</dbReference>
<dbReference type="InterPro" id="IPR025714">
    <property type="entry name" value="Methyltranfer_dom"/>
</dbReference>
<dbReference type="GO" id="GO:0008168">
    <property type="term" value="F:methyltransferase activity"/>
    <property type="evidence" value="ECO:0007669"/>
    <property type="project" value="UniProtKB-KW"/>
</dbReference>
<dbReference type="SUPFAM" id="SSF53335">
    <property type="entry name" value="S-adenosyl-L-methionine-dependent methyltransferases"/>
    <property type="match status" value="1"/>
</dbReference>
<protein>
    <submittedName>
        <fullName evidence="2">Class I SAM-dependent methyltransferase</fullName>
    </submittedName>
</protein>
<dbReference type="AlphaFoldDB" id="A0A853F282"/>
<name>A0A853F282_9GAMM</name>
<keyword evidence="2" id="KW-0808">Transferase</keyword>
<dbReference type="InterPro" id="IPR029063">
    <property type="entry name" value="SAM-dependent_MTases_sf"/>
</dbReference>
<feature type="domain" description="Methyltransferase" evidence="1">
    <location>
        <begin position="38"/>
        <end position="135"/>
    </location>
</feature>
<accession>A0A853F282</accession>
<dbReference type="GO" id="GO:0032259">
    <property type="term" value="P:methylation"/>
    <property type="evidence" value="ECO:0007669"/>
    <property type="project" value="UniProtKB-KW"/>
</dbReference>
<dbReference type="PANTHER" id="PTHR43861">
    <property type="entry name" value="TRANS-ACONITATE 2-METHYLTRANSFERASE-RELATED"/>
    <property type="match status" value="1"/>
</dbReference>
<gene>
    <name evidence="2" type="ORF">H0A76_06845</name>
</gene>
<evidence type="ECO:0000259" key="1">
    <source>
        <dbReference type="Pfam" id="PF13847"/>
    </source>
</evidence>
<comment type="caution">
    <text evidence="2">The sequence shown here is derived from an EMBL/GenBank/DDBJ whole genome shotgun (WGS) entry which is preliminary data.</text>
</comment>
<organism evidence="2 3">
    <name type="scientific">Candidatus Thiodubiliella endoseptemdiera</name>
    <dbReference type="NCBI Taxonomy" id="2738886"/>
    <lineage>
        <taxon>Bacteria</taxon>
        <taxon>Pseudomonadati</taxon>
        <taxon>Pseudomonadota</taxon>
        <taxon>Gammaproteobacteria</taxon>
        <taxon>Candidatus Pseudothioglobaceae</taxon>
        <taxon>Candidatus Thiodubiliella</taxon>
    </lineage>
</organism>
<dbReference type="PANTHER" id="PTHR43861:SF1">
    <property type="entry name" value="TRANS-ACONITATE 2-METHYLTRANSFERASE"/>
    <property type="match status" value="1"/>
</dbReference>
<dbReference type="Proteomes" id="UP000568751">
    <property type="component" value="Unassembled WGS sequence"/>
</dbReference>
<sequence length="171" mass="19067">MALSKYEKTKNWDADLYDGKHSYVSQYGESLLKLLDPKPNEIICDIGCGTGDLAKQILESGAQVLGIDKSESMINEAKNKYSDIQFKTQDIKAFHAHQKFDAIFSNATLHWIKQPEQAIMSIFNAIRPGGRFVAELGGQDNIKCIVDGINSALDHFNFQIIKATILGIFQV</sequence>
<reference evidence="2 3" key="1">
    <citation type="submission" date="2020-05" db="EMBL/GenBank/DDBJ databases">
        <title>Horizontal transmission and recombination maintain forever young bacterial symbiont genomes.</title>
        <authorList>
            <person name="Russell S.L."/>
            <person name="Pepper-Tunick E."/>
            <person name="Svedberg J."/>
            <person name="Byrne A."/>
            <person name="Ruelas Castillo J."/>
            <person name="Vollmers C."/>
            <person name="Beinart R.A."/>
            <person name="Corbett-Detig R."/>
        </authorList>
    </citation>
    <scope>NUCLEOTIDE SEQUENCE [LARGE SCALE GENOMIC DNA]</scope>
    <source>
        <strain evidence="2">455</strain>
    </source>
</reference>
<dbReference type="Gene3D" id="3.40.50.150">
    <property type="entry name" value="Vaccinia Virus protein VP39"/>
    <property type="match status" value="1"/>
</dbReference>
<dbReference type="EMBL" id="JACCHT010000001">
    <property type="protein sequence ID" value="NYT27628.1"/>
    <property type="molecule type" value="Genomic_DNA"/>
</dbReference>
<keyword evidence="2" id="KW-0489">Methyltransferase</keyword>
<evidence type="ECO:0000313" key="3">
    <source>
        <dbReference type="Proteomes" id="UP000568751"/>
    </source>
</evidence>